<sequence>MTPEGKSPRGAPVAPPDGGWGWMVVAGCFLVTICTRAVTRCVSIFFVEFQMHFGRDYSGTAWIHSLVDCTTFLFAPLGSFIGNRLSTQATVIMGGVLSSAGLILSSFATSLEYLYLTLGVLTGLGFALSYTPAVAMVGSYFNERKALAYGIAMSGTGIGTFILAPAVHLLIEHYSWRGALLILGGFVSNLCVCGALMRPLVPKGRGQRWHKTAELENGYAIPLVNAKLAEGKVMDTTLPGIKPLDPNTEFVNVTDVKLETDKLAEIKLTEMKLAEALLANVQLADSRLADMTIVEGMVVNVNSALTEKMLEEIKLADQNLANGKLKDIKLMENLVIGSQLADVKPVDTKVADAKLAELVDAKVLAGLAAPGPIGALAGPKLGGCLCLQSMEEFSFLLMPDFMLLSVSFLFLAYGCSVPFAYLVPYALSVGVEHQQAAFLMSILGVTGIVGNITFSWLTDRKCVKKYRKVSFMFAVGMEGLSCLLIPLLRSFTLLVPFSMLYGYFDGAYSALIPVVTSDLVGSSYLSSALGVVNFLHAIPYLVSPPIGGWLVDWTGDYTAAFFLSGFSLILSSLFLATVMLIQRCWGPQTFSTSDADSTFASLKNGQMDLPTYKAVHDEPKLAGTVPAC</sequence>
<accession>A0A673VX16</accession>
<comment type="catalytic activity">
    <reaction evidence="7">
        <text>creatine(in) = creatine(out)</text>
        <dbReference type="Rhea" id="RHEA:73043"/>
        <dbReference type="ChEBI" id="CHEBI:57947"/>
    </reaction>
</comment>
<dbReference type="GeneTree" id="ENSGT00940000156169"/>
<feature type="transmembrane region" description="Helical" evidence="10">
    <location>
        <begin position="89"/>
        <end position="107"/>
    </location>
</feature>
<dbReference type="PANTHER" id="PTHR11360:SF318">
    <property type="entry name" value="MONOCARBOXYLATE TRANSPORTER 12"/>
    <property type="match status" value="1"/>
</dbReference>
<evidence type="ECO:0000256" key="8">
    <source>
        <dbReference type="ARBA" id="ARBA00036771"/>
    </source>
</evidence>
<feature type="transmembrane region" description="Helical" evidence="10">
    <location>
        <begin position="20"/>
        <end position="47"/>
    </location>
</feature>
<comment type="catalytic activity">
    <reaction evidence="8">
        <text>guanidinoacetate(in) = guanidinoacetate(out)</text>
        <dbReference type="Rhea" id="RHEA:73047"/>
        <dbReference type="ChEBI" id="CHEBI:57742"/>
    </reaction>
</comment>
<feature type="transmembrane region" description="Helical" evidence="10">
    <location>
        <begin position="469"/>
        <end position="488"/>
    </location>
</feature>
<dbReference type="Gene3D" id="1.20.1250.20">
    <property type="entry name" value="MFS general substrate transporter like domains"/>
    <property type="match status" value="2"/>
</dbReference>
<evidence type="ECO:0000256" key="4">
    <source>
        <dbReference type="ARBA" id="ARBA00022692"/>
    </source>
</evidence>
<name>A0A673VX16_SALTR</name>
<dbReference type="OrthoDB" id="410267at2759"/>
<keyword evidence="4 10" id="KW-0812">Transmembrane</keyword>
<feature type="transmembrane region" description="Helical" evidence="10">
    <location>
        <begin position="557"/>
        <end position="581"/>
    </location>
</feature>
<organism evidence="12 13">
    <name type="scientific">Salmo trutta</name>
    <name type="common">Brown trout</name>
    <dbReference type="NCBI Taxonomy" id="8032"/>
    <lineage>
        <taxon>Eukaryota</taxon>
        <taxon>Metazoa</taxon>
        <taxon>Chordata</taxon>
        <taxon>Craniata</taxon>
        <taxon>Vertebrata</taxon>
        <taxon>Euteleostomi</taxon>
        <taxon>Actinopterygii</taxon>
        <taxon>Neopterygii</taxon>
        <taxon>Teleostei</taxon>
        <taxon>Protacanthopterygii</taxon>
        <taxon>Salmoniformes</taxon>
        <taxon>Salmonidae</taxon>
        <taxon>Salmoninae</taxon>
        <taxon>Salmo</taxon>
    </lineage>
</organism>
<evidence type="ECO:0000256" key="10">
    <source>
        <dbReference type="SAM" id="Phobius"/>
    </source>
</evidence>
<dbReference type="Pfam" id="PF07690">
    <property type="entry name" value="MFS_1"/>
    <property type="match status" value="2"/>
</dbReference>
<dbReference type="Ensembl" id="ENSSTUT00000001311.1">
    <property type="protein sequence ID" value="ENSSTUP00000001198.1"/>
    <property type="gene ID" value="ENSSTUG00000000653.1"/>
</dbReference>
<feature type="transmembrane region" description="Helical" evidence="10">
    <location>
        <begin position="179"/>
        <end position="201"/>
    </location>
</feature>
<dbReference type="GO" id="GO:0016323">
    <property type="term" value="C:basolateral plasma membrane"/>
    <property type="evidence" value="ECO:0007669"/>
    <property type="project" value="UniProtKB-SubCell"/>
</dbReference>
<evidence type="ECO:0000313" key="13">
    <source>
        <dbReference type="Proteomes" id="UP000472277"/>
    </source>
</evidence>
<protein>
    <submittedName>
        <fullName evidence="12">Solute carrier family 16 member 12</fullName>
    </submittedName>
</protein>
<dbReference type="InParanoid" id="A0A673VX16"/>
<proteinExistence type="inferred from homology"/>
<evidence type="ECO:0000313" key="12">
    <source>
        <dbReference type="Ensembl" id="ENSSTUP00000001198.1"/>
    </source>
</evidence>
<dbReference type="SUPFAM" id="SSF141571">
    <property type="entry name" value="Pentapeptide repeat-like"/>
    <property type="match status" value="1"/>
</dbReference>
<feature type="domain" description="Major facilitator superfamily (MFS) profile" evidence="11">
    <location>
        <begin position="20"/>
        <end position="583"/>
    </location>
</feature>
<feature type="transmembrane region" description="Helical" evidence="10">
    <location>
        <begin position="435"/>
        <end position="457"/>
    </location>
</feature>
<dbReference type="InterPro" id="IPR011701">
    <property type="entry name" value="MFS"/>
</dbReference>
<dbReference type="AlphaFoldDB" id="A0A673VX16"/>
<reference evidence="12" key="1">
    <citation type="submission" date="2025-08" db="UniProtKB">
        <authorList>
            <consortium name="Ensembl"/>
        </authorList>
    </citation>
    <scope>IDENTIFICATION</scope>
</reference>
<evidence type="ECO:0000259" key="11">
    <source>
        <dbReference type="PROSITE" id="PS50850"/>
    </source>
</evidence>
<feature type="transmembrane region" description="Helical" evidence="10">
    <location>
        <begin position="113"/>
        <end position="134"/>
    </location>
</feature>
<dbReference type="SUPFAM" id="SSF103473">
    <property type="entry name" value="MFS general substrate transporter"/>
    <property type="match status" value="1"/>
</dbReference>
<feature type="transmembrane region" description="Helical" evidence="10">
    <location>
        <begin position="528"/>
        <end position="551"/>
    </location>
</feature>
<feature type="transmembrane region" description="Helical" evidence="10">
    <location>
        <begin position="500"/>
        <end position="521"/>
    </location>
</feature>
<dbReference type="PANTHER" id="PTHR11360">
    <property type="entry name" value="MONOCARBOXYLATE TRANSPORTER"/>
    <property type="match status" value="1"/>
</dbReference>
<comment type="subcellular location">
    <subcellularLocation>
        <location evidence="1">Basolateral cell membrane</location>
        <topology evidence="1">Multi-pass membrane protein</topology>
    </subcellularLocation>
</comment>
<evidence type="ECO:0000256" key="9">
    <source>
        <dbReference type="ARBA" id="ARBA00037605"/>
    </source>
</evidence>
<comment type="similarity">
    <text evidence="2">Belongs to the major facilitator superfamily. Monocarboxylate porter (TC 2.A.1.13) family.</text>
</comment>
<feature type="transmembrane region" description="Helical" evidence="10">
    <location>
        <begin position="401"/>
        <end position="423"/>
    </location>
</feature>
<dbReference type="GO" id="GO:0015881">
    <property type="term" value="P:creatine transmembrane transport"/>
    <property type="evidence" value="ECO:0007669"/>
    <property type="project" value="TreeGrafter"/>
</dbReference>
<reference evidence="12" key="2">
    <citation type="submission" date="2025-09" db="UniProtKB">
        <authorList>
            <consortium name="Ensembl"/>
        </authorList>
    </citation>
    <scope>IDENTIFICATION</scope>
</reference>
<evidence type="ECO:0000256" key="6">
    <source>
        <dbReference type="ARBA" id="ARBA00023136"/>
    </source>
</evidence>
<keyword evidence="5 10" id="KW-1133">Transmembrane helix</keyword>
<dbReference type="PROSITE" id="PS50850">
    <property type="entry name" value="MFS"/>
    <property type="match status" value="1"/>
</dbReference>
<gene>
    <name evidence="12" type="primary">SLC16A12</name>
    <name evidence="12" type="synonym">LOC115193604</name>
</gene>
<dbReference type="GO" id="GO:0022857">
    <property type="term" value="F:transmembrane transporter activity"/>
    <property type="evidence" value="ECO:0007669"/>
    <property type="project" value="InterPro"/>
</dbReference>
<dbReference type="InterPro" id="IPR050327">
    <property type="entry name" value="Proton-linked_MCT"/>
</dbReference>
<evidence type="ECO:0000256" key="7">
    <source>
        <dbReference type="ARBA" id="ARBA00036521"/>
    </source>
</evidence>
<dbReference type="Proteomes" id="UP000472277">
    <property type="component" value="Chromosome 5"/>
</dbReference>
<feature type="transmembrane region" description="Helical" evidence="10">
    <location>
        <begin position="146"/>
        <end position="167"/>
    </location>
</feature>
<keyword evidence="6 10" id="KW-0472">Membrane</keyword>
<dbReference type="OMA" id="MVGKWFP"/>
<keyword evidence="13" id="KW-1185">Reference proteome</keyword>
<keyword evidence="3" id="KW-1003">Cell membrane</keyword>
<evidence type="ECO:0000256" key="3">
    <source>
        <dbReference type="ARBA" id="ARBA00022475"/>
    </source>
</evidence>
<comment type="function">
    <text evidence="9">Functions as a transporter for creatine and as well for its precursor guanidinoacetate. Transport of creatine and GAA is independent of resting membrane potential and extracellular Na(+), Cl(-), or pH. Contributes to the process of creatine biosynthesis and distribution.</text>
</comment>
<dbReference type="InterPro" id="IPR036259">
    <property type="entry name" value="MFS_trans_sf"/>
</dbReference>
<dbReference type="FunFam" id="1.20.1250.20:FF:000128">
    <property type="entry name" value="monocarboxylate transporter 12 isoform X1"/>
    <property type="match status" value="1"/>
</dbReference>
<dbReference type="InterPro" id="IPR020846">
    <property type="entry name" value="MFS_dom"/>
</dbReference>
<evidence type="ECO:0000256" key="2">
    <source>
        <dbReference type="ARBA" id="ARBA00006727"/>
    </source>
</evidence>
<evidence type="ECO:0000256" key="1">
    <source>
        <dbReference type="ARBA" id="ARBA00004554"/>
    </source>
</evidence>
<evidence type="ECO:0000256" key="5">
    <source>
        <dbReference type="ARBA" id="ARBA00022989"/>
    </source>
</evidence>
<dbReference type="PROSITE" id="PS51257">
    <property type="entry name" value="PROKAR_LIPOPROTEIN"/>
    <property type="match status" value="1"/>
</dbReference>